<dbReference type="AlphaFoldDB" id="A0A9D3LTL6"/>
<keyword evidence="1" id="KW-0812">Transmembrane</keyword>
<comment type="caution">
    <text evidence="2">The sequence shown here is derived from an EMBL/GenBank/DDBJ whole genome shotgun (WGS) entry which is preliminary data.</text>
</comment>
<evidence type="ECO:0008006" key="4">
    <source>
        <dbReference type="Google" id="ProtNLM"/>
    </source>
</evidence>
<evidence type="ECO:0000313" key="3">
    <source>
        <dbReference type="Proteomes" id="UP001044222"/>
    </source>
</evidence>
<evidence type="ECO:0000256" key="1">
    <source>
        <dbReference type="SAM" id="Phobius"/>
    </source>
</evidence>
<proteinExistence type="predicted"/>
<keyword evidence="3" id="KW-1185">Reference proteome</keyword>
<keyword evidence="1" id="KW-0472">Membrane</keyword>
<keyword evidence="1" id="KW-1133">Transmembrane helix</keyword>
<sequence length="126" mass="13707">MEGQSKLVCEATGWSSDFPTCNKDPKVLIAVFATLGALAVVGIIAAFLFKSYKKKRPLPWPGELRRSGSVPLQPRRFPLSAGGETLPYELTGGAVALRAARKRQRDVRGTGCPCVFCAEPWTAWAR</sequence>
<dbReference type="EMBL" id="JAFIRN010000014">
    <property type="protein sequence ID" value="KAG5835419.1"/>
    <property type="molecule type" value="Genomic_DNA"/>
</dbReference>
<organism evidence="2 3">
    <name type="scientific">Anguilla anguilla</name>
    <name type="common">European freshwater eel</name>
    <name type="synonym">Muraena anguilla</name>
    <dbReference type="NCBI Taxonomy" id="7936"/>
    <lineage>
        <taxon>Eukaryota</taxon>
        <taxon>Metazoa</taxon>
        <taxon>Chordata</taxon>
        <taxon>Craniata</taxon>
        <taxon>Vertebrata</taxon>
        <taxon>Euteleostomi</taxon>
        <taxon>Actinopterygii</taxon>
        <taxon>Neopterygii</taxon>
        <taxon>Teleostei</taxon>
        <taxon>Anguilliformes</taxon>
        <taxon>Anguillidae</taxon>
        <taxon>Anguilla</taxon>
    </lineage>
</organism>
<name>A0A9D3LTL6_ANGAN</name>
<evidence type="ECO:0000313" key="2">
    <source>
        <dbReference type="EMBL" id="KAG5835419.1"/>
    </source>
</evidence>
<feature type="transmembrane region" description="Helical" evidence="1">
    <location>
        <begin position="27"/>
        <end position="49"/>
    </location>
</feature>
<protein>
    <recommendedName>
        <fullName evidence="4">Sushi domain-containing protein</fullName>
    </recommendedName>
</protein>
<reference evidence="2" key="1">
    <citation type="submission" date="2021-01" db="EMBL/GenBank/DDBJ databases">
        <title>A chromosome-scale assembly of European eel, Anguilla anguilla.</title>
        <authorList>
            <person name="Henkel C."/>
            <person name="Jong-Raadsen S.A."/>
            <person name="Dufour S."/>
            <person name="Weltzien F.-A."/>
            <person name="Palstra A.P."/>
            <person name="Pelster B."/>
            <person name="Spaink H.P."/>
            <person name="Van Den Thillart G.E."/>
            <person name="Jansen H."/>
            <person name="Zahm M."/>
            <person name="Klopp C."/>
            <person name="Cedric C."/>
            <person name="Louis A."/>
            <person name="Berthelot C."/>
            <person name="Parey E."/>
            <person name="Roest Crollius H."/>
            <person name="Montfort J."/>
            <person name="Robinson-Rechavi M."/>
            <person name="Bucao C."/>
            <person name="Bouchez O."/>
            <person name="Gislard M."/>
            <person name="Lluch J."/>
            <person name="Milhes M."/>
            <person name="Lampietro C."/>
            <person name="Lopez Roques C."/>
            <person name="Donnadieu C."/>
            <person name="Braasch I."/>
            <person name="Desvignes T."/>
            <person name="Postlethwait J."/>
            <person name="Bobe J."/>
            <person name="Guiguen Y."/>
            <person name="Dirks R."/>
        </authorList>
    </citation>
    <scope>NUCLEOTIDE SEQUENCE</scope>
    <source>
        <strain evidence="2">Tag_6206</strain>
        <tissue evidence="2">Liver</tissue>
    </source>
</reference>
<dbReference type="Proteomes" id="UP001044222">
    <property type="component" value="Chromosome 14"/>
</dbReference>
<gene>
    <name evidence="2" type="ORF">ANANG_G00243770</name>
</gene>
<accession>A0A9D3LTL6</accession>